<keyword evidence="3" id="KW-1185">Reference proteome</keyword>
<evidence type="ECO:0000313" key="3">
    <source>
        <dbReference type="Proteomes" id="UP001596523"/>
    </source>
</evidence>
<dbReference type="RefSeq" id="WP_381840345.1">
    <property type="nucleotide sequence ID" value="NZ_JBHTCF010000030.1"/>
</dbReference>
<dbReference type="InterPro" id="IPR002397">
    <property type="entry name" value="Cyt_P450_B"/>
</dbReference>
<sequence>MDIATGQSVTTADRESIITEVLDGIYTESGRANPYPLYDKLRALGPVVTAPNGTVLISGYAEQLAFMKDHRLKKHPGRRLAATGWPDWKDRPSLRLMFDSMMFLNPPEHTRLRRLVQATFTPGRVKGMRSVVEQITADMLDALPRGTVNWVEGFALPMPIAVVGALLGVPPADWPLFQSLAANWTLVLDDVSPETVERADPSAVEMEECIARLAHDRAKKPQDDLISAMVAAQGDDKLTRRELVTMAALLLVAGFETTSGLLSKGLAALLKHPEQADRLRTEPELAGPAIEELVRYDAPVQFVANRTAEEDLEVAGIKLAPGQPAWALIGAGNRDPKVFTRPDELILDRQEAAPLSYGGGIHYCIGAALARLEAQVALPAVLRKFPDIQLAGPPTPRSSHLISGFVSLPVTV</sequence>
<name>A0ABW2JW41_9ACTN</name>
<dbReference type="InterPro" id="IPR036396">
    <property type="entry name" value="Cyt_P450_sf"/>
</dbReference>
<reference evidence="3" key="1">
    <citation type="journal article" date="2019" name="Int. J. Syst. Evol. Microbiol.">
        <title>The Global Catalogue of Microorganisms (GCM) 10K type strain sequencing project: providing services to taxonomists for standard genome sequencing and annotation.</title>
        <authorList>
            <consortium name="The Broad Institute Genomics Platform"/>
            <consortium name="The Broad Institute Genome Sequencing Center for Infectious Disease"/>
            <person name="Wu L."/>
            <person name="Ma J."/>
        </authorList>
    </citation>
    <scope>NUCLEOTIDE SEQUENCE [LARGE SCALE GENOMIC DNA]</scope>
    <source>
        <strain evidence="3">SYNS20</strain>
    </source>
</reference>
<dbReference type="PANTHER" id="PTHR46696">
    <property type="entry name" value="P450, PUTATIVE (EUROFUNG)-RELATED"/>
    <property type="match status" value="1"/>
</dbReference>
<dbReference type="Gene3D" id="1.10.630.10">
    <property type="entry name" value="Cytochrome P450"/>
    <property type="match status" value="1"/>
</dbReference>
<comment type="caution">
    <text evidence="2">The sequence shown here is derived from an EMBL/GenBank/DDBJ whole genome shotgun (WGS) entry which is preliminary data.</text>
</comment>
<comment type="similarity">
    <text evidence="1">Belongs to the cytochrome P450 family.</text>
</comment>
<protein>
    <submittedName>
        <fullName evidence="2">Cytochrome P450</fullName>
    </submittedName>
</protein>
<dbReference type="SUPFAM" id="SSF48264">
    <property type="entry name" value="Cytochrome P450"/>
    <property type="match status" value="1"/>
</dbReference>
<organism evidence="2 3">
    <name type="scientific">Streptomyces monticola</name>
    <dbReference type="NCBI Taxonomy" id="2666263"/>
    <lineage>
        <taxon>Bacteria</taxon>
        <taxon>Bacillati</taxon>
        <taxon>Actinomycetota</taxon>
        <taxon>Actinomycetes</taxon>
        <taxon>Kitasatosporales</taxon>
        <taxon>Streptomycetaceae</taxon>
        <taxon>Streptomyces</taxon>
    </lineage>
</organism>
<proteinExistence type="inferred from homology"/>
<dbReference type="Proteomes" id="UP001596523">
    <property type="component" value="Unassembled WGS sequence"/>
</dbReference>
<gene>
    <name evidence="2" type="ORF">ACFQVC_39205</name>
</gene>
<evidence type="ECO:0000256" key="1">
    <source>
        <dbReference type="ARBA" id="ARBA00010617"/>
    </source>
</evidence>
<dbReference type="Pfam" id="PF00067">
    <property type="entry name" value="p450"/>
    <property type="match status" value="1"/>
</dbReference>
<dbReference type="EMBL" id="JBHTCF010000030">
    <property type="protein sequence ID" value="MFC7310228.1"/>
    <property type="molecule type" value="Genomic_DNA"/>
</dbReference>
<dbReference type="PRINTS" id="PR00359">
    <property type="entry name" value="BP450"/>
</dbReference>
<dbReference type="InterPro" id="IPR001128">
    <property type="entry name" value="Cyt_P450"/>
</dbReference>
<dbReference type="CDD" id="cd20625">
    <property type="entry name" value="CYP164-like"/>
    <property type="match status" value="1"/>
</dbReference>
<dbReference type="PANTHER" id="PTHR46696:SF1">
    <property type="entry name" value="CYTOCHROME P450 YJIB-RELATED"/>
    <property type="match status" value="1"/>
</dbReference>
<evidence type="ECO:0000313" key="2">
    <source>
        <dbReference type="EMBL" id="MFC7310228.1"/>
    </source>
</evidence>
<accession>A0ABW2JW41</accession>